<gene>
    <name evidence="1" type="ORF">S03H2_15498</name>
</gene>
<evidence type="ECO:0000313" key="1">
    <source>
        <dbReference type="EMBL" id="GAH33793.1"/>
    </source>
</evidence>
<name>X1GLA6_9ZZZZ</name>
<proteinExistence type="predicted"/>
<reference evidence="1" key="1">
    <citation type="journal article" date="2014" name="Front. Microbiol.">
        <title>High frequency of phylogenetically diverse reductive dehalogenase-homologous genes in deep subseafloor sedimentary metagenomes.</title>
        <authorList>
            <person name="Kawai M."/>
            <person name="Futagami T."/>
            <person name="Toyoda A."/>
            <person name="Takaki Y."/>
            <person name="Nishi S."/>
            <person name="Hori S."/>
            <person name="Arai W."/>
            <person name="Tsubouchi T."/>
            <person name="Morono Y."/>
            <person name="Uchiyama I."/>
            <person name="Ito T."/>
            <person name="Fujiyama A."/>
            <person name="Inagaki F."/>
            <person name="Takami H."/>
        </authorList>
    </citation>
    <scope>NUCLEOTIDE SEQUENCE</scope>
    <source>
        <strain evidence="1">Expedition CK06-06</strain>
    </source>
</reference>
<comment type="caution">
    <text evidence="1">The sequence shown here is derived from an EMBL/GenBank/DDBJ whole genome shotgun (WGS) entry which is preliminary data.</text>
</comment>
<dbReference type="EMBL" id="BARU01007882">
    <property type="protein sequence ID" value="GAH33793.1"/>
    <property type="molecule type" value="Genomic_DNA"/>
</dbReference>
<protein>
    <submittedName>
        <fullName evidence="1">Uncharacterized protein</fullName>
    </submittedName>
</protein>
<organism evidence="1">
    <name type="scientific">marine sediment metagenome</name>
    <dbReference type="NCBI Taxonomy" id="412755"/>
    <lineage>
        <taxon>unclassified sequences</taxon>
        <taxon>metagenomes</taxon>
        <taxon>ecological metagenomes</taxon>
    </lineage>
</organism>
<sequence length="62" mass="7109">MRKSSSSYYIQLADLMAYAAHRAKYPTPEFGANYWEYVGDVRLKEVTKLTGGKHTGIKEWPP</sequence>
<dbReference type="AlphaFoldDB" id="X1GLA6"/>
<accession>X1GLA6</accession>